<dbReference type="EMBL" id="CP036339">
    <property type="protein sequence ID" value="QDT71670.1"/>
    <property type="molecule type" value="Genomic_DNA"/>
</dbReference>
<dbReference type="RefSeq" id="WP_145431119.1">
    <property type="nucleotide sequence ID" value="NZ_CP036339.1"/>
</dbReference>
<evidence type="ECO:0000313" key="3">
    <source>
        <dbReference type="Proteomes" id="UP000317909"/>
    </source>
</evidence>
<gene>
    <name evidence="2" type="ORF">I41_08300</name>
</gene>
<dbReference type="Pfam" id="PF20274">
    <property type="entry name" value="cREC_REC"/>
    <property type="match status" value="1"/>
</dbReference>
<keyword evidence="3" id="KW-1185">Reference proteome</keyword>
<organism evidence="2 3">
    <name type="scientific">Lacipirellula limnantheis</name>
    <dbReference type="NCBI Taxonomy" id="2528024"/>
    <lineage>
        <taxon>Bacteria</taxon>
        <taxon>Pseudomonadati</taxon>
        <taxon>Planctomycetota</taxon>
        <taxon>Planctomycetia</taxon>
        <taxon>Pirellulales</taxon>
        <taxon>Lacipirellulaceae</taxon>
        <taxon>Lacipirellula</taxon>
    </lineage>
</organism>
<dbReference type="InterPro" id="IPR046909">
    <property type="entry name" value="cREC_REC"/>
</dbReference>
<evidence type="ECO:0000259" key="1">
    <source>
        <dbReference type="Pfam" id="PF20274"/>
    </source>
</evidence>
<sequence length="148" mass="16785">MKFLLMLEDDLDRIRRFKAIVARHYPSAILTVARTAPDFKTAYWSLTEMPDLICLDHDLFTDSLNDPDPGDGRDVADFLVTRLAKCPALIHSTNAAAADSMLYSMREGGWTVDRIAPIGEEWIETYWYPTACEMIARGNDLTNQERIG</sequence>
<dbReference type="OrthoDB" id="284845at2"/>
<dbReference type="AlphaFoldDB" id="A0A517TTG1"/>
<name>A0A517TTG1_9BACT</name>
<feature type="domain" description="Cyclic-phosphate processing Receiver" evidence="1">
    <location>
        <begin position="11"/>
        <end position="106"/>
    </location>
</feature>
<evidence type="ECO:0000313" key="2">
    <source>
        <dbReference type="EMBL" id="QDT71670.1"/>
    </source>
</evidence>
<reference evidence="2 3" key="1">
    <citation type="submission" date="2019-02" db="EMBL/GenBank/DDBJ databases">
        <title>Deep-cultivation of Planctomycetes and their phenomic and genomic characterization uncovers novel biology.</title>
        <authorList>
            <person name="Wiegand S."/>
            <person name="Jogler M."/>
            <person name="Boedeker C."/>
            <person name="Pinto D."/>
            <person name="Vollmers J."/>
            <person name="Rivas-Marin E."/>
            <person name="Kohn T."/>
            <person name="Peeters S.H."/>
            <person name="Heuer A."/>
            <person name="Rast P."/>
            <person name="Oberbeckmann S."/>
            <person name="Bunk B."/>
            <person name="Jeske O."/>
            <person name="Meyerdierks A."/>
            <person name="Storesund J.E."/>
            <person name="Kallscheuer N."/>
            <person name="Luecker S."/>
            <person name="Lage O.M."/>
            <person name="Pohl T."/>
            <person name="Merkel B.J."/>
            <person name="Hornburger P."/>
            <person name="Mueller R.-W."/>
            <person name="Bruemmer F."/>
            <person name="Labrenz M."/>
            <person name="Spormann A.M."/>
            <person name="Op den Camp H."/>
            <person name="Overmann J."/>
            <person name="Amann R."/>
            <person name="Jetten M.S.M."/>
            <person name="Mascher T."/>
            <person name="Medema M.H."/>
            <person name="Devos D.P."/>
            <person name="Kaster A.-K."/>
            <person name="Ovreas L."/>
            <person name="Rohde M."/>
            <person name="Galperin M.Y."/>
            <person name="Jogler C."/>
        </authorList>
    </citation>
    <scope>NUCLEOTIDE SEQUENCE [LARGE SCALE GENOMIC DNA]</scope>
    <source>
        <strain evidence="2 3">I41</strain>
    </source>
</reference>
<protein>
    <recommendedName>
        <fullName evidence="1">Cyclic-phosphate processing Receiver domain-containing protein</fullName>
    </recommendedName>
</protein>
<dbReference type="KEGG" id="llh:I41_08300"/>
<dbReference type="Proteomes" id="UP000317909">
    <property type="component" value="Chromosome"/>
</dbReference>
<accession>A0A517TTG1</accession>
<proteinExistence type="predicted"/>